<accession>A0A8H5FXN6</accession>
<dbReference type="PANTHER" id="PTHR10622">
    <property type="entry name" value="HET DOMAIN-CONTAINING PROTEIN"/>
    <property type="match status" value="1"/>
</dbReference>
<sequence>MYWKDYQDECKRPTKLFGRWLTTTFHNVKNRFSLRHGNHPMAPVNIRPRRLVDTMSIQLVEFDQKDTVPPYAVISHRWIHDEEVSFQEFMNPQEEIKSKPGYLKILAACQKARKDQLGYLWIDTCCIDKGDHADVKLNIRSMYAYYQNAQICYAYLVDVDRSDIWLKRFMDSEWFRRGWTLQELLAPRDVRFFDKEWRYIGTKVNLAMDISRITTIPEAVLTGQLSIRDIDPFQRMSWTIGRRTMRPPDGGYCLSGLLGVSMDPDYNETLRRSLERLWAAFINAYPQYKDALGLGVSLLDVLDNVRAESRKTESGRVSPNTLAIGWTAVGNISTKSPGQVAEHRGESPYSDRYQGTRHDCER</sequence>
<feature type="region of interest" description="Disordered" evidence="1">
    <location>
        <begin position="335"/>
        <end position="362"/>
    </location>
</feature>
<dbReference type="Pfam" id="PF06985">
    <property type="entry name" value="HET"/>
    <property type="match status" value="1"/>
</dbReference>
<proteinExistence type="predicted"/>
<reference evidence="3 4" key="1">
    <citation type="journal article" date="2020" name="ISME J.">
        <title>Uncovering the hidden diversity of litter-decomposition mechanisms in mushroom-forming fungi.</title>
        <authorList>
            <person name="Floudas D."/>
            <person name="Bentzer J."/>
            <person name="Ahren D."/>
            <person name="Johansson T."/>
            <person name="Persson P."/>
            <person name="Tunlid A."/>
        </authorList>
    </citation>
    <scope>NUCLEOTIDE SEQUENCE [LARGE SCALE GENOMIC DNA]</scope>
    <source>
        <strain evidence="3 4">CBS 291.85</strain>
    </source>
</reference>
<gene>
    <name evidence="3" type="ORF">D9758_007926</name>
</gene>
<evidence type="ECO:0000313" key="4">
    <source>
        <dbReference type="Proteomes" id="UP000559256"/>
    </source>
</evidence>
<comment type="caution">
    <text evidence="3">The sequence shown here is derived from an EMBL/GenBank/DDBJ whole genome shotgun (WGS) entry which is preliminary data.</text>
</comment>
<evidence type="ECO:0000256" key="1">
    <source>
        <dbReference type="SAM" id="MobiDB-lite"/>
    </source>
</evidence>
<dbReference type="InterPro" id="IPR010730">
    <property type="entry name" value="HET"/>
</dbReference>
<name>A0A8H5FXN6_9AGAR</name>
<feature type="domain" description="Heterokaryon incompatibility" evidence="2">
    <location>
        <begin position="71"/>
        <end position="160"/>
    </location>
</feature>
<dbReference type="AlphaFoldDB" id="A0A8H5FXN6"/>
<organism evidence="3 4">
    <name type="scientific">Tetrapyrgos nigripes</name>
    <dbReference type="NCBI Taxonomy" id="182062"/>
    <lineage>
        <taxon>Eukaryota</taxon>
        <taxon>Fungi</taxon>
        <taxon>Dikarya</taxon>
        <taxon>Basidiomycota</taxon>
        <taxon>Agaricomycotina</taxon>
        <taxon>Agaricomycetes</taxon>
        <taxon>Agaricomycetidae</taxon>
        <taxon>Agaricales</taxon>
        <taxon>Marasmiineae</taxon>
        <taxon>Marasmiaceae</taxon>
        <taxon>Tetrapyrgos</taxon>
    </lineage>
</organism>
<dbReference type="Proteomes" id="UP000559256">
    <property type="component" value="Unassembled WGS sequence"/>
</dbReference>
<evidence type="ECO:0000259" key="2">
    <source>
        <dbReference type="Pfam" id="PF06985"/>
    </source>
</evidence>
<protein>
    <recommendedName>
        <fullName evidence="2">Heterokaryon incompatibility domain-containing protein</fullName>
    </recommendedName>
</protein>
<evidence type="ECO:0000313" key="3">
    <source>
        <dbReference type="EMBL" id="KAF5352976.1"/>
    </source>
</evidence>
<dbReference type="EMBL" id="JAACJM010000065">
    <property type="protein sequence ID" value="KAF5352976.1"/>
    <property type="molecule type" value="Genomic_DNA"/>
</dbReference>
<keyword evidence="4" id="KW-1185">Reference proteome</keyword>
<dbReference type="OrthoDB" id="2956351at2759"/>
<dbReference type="PANTHER" id="PTHR10622:SF10">
    <property type="entry name" value="HET DOMAIN-CONTAINING PROTEIN"/>
    <property type="match status" value="1"/>
</dbReference>